<organism evidence="7 8">
    <name type="scientific">Micavibrio aeruginosavorus (strain ARL-13)</name>
    <dbReference type="NCBI Taxonomy" id="856793"/>
    <lineage>
        <taxon>Bacteria</taxon>
        <taxon>Pseudomonadati</taxon>
        <taxon>Bdellovibrionota</taxon>
        <taxon>Bdellovibrionia</taxon>
        <taxon>Bdellovibrionales</taxon>
        <taxon>Pseudobdellovibrionaceae</taxon>
        <taxon>Micavibrio</taxon>
    </lineage>
</organism>
<dbReference type="eggNOG" id="COG1475">
    <property type="taxonomic scope" value="Bacteria"/>
</dbReference>
<keyword evidence="8" id="KW-1185">Reference proteome</keyword>
<evidence type="ECO:0000256" key="2">
    <source>
        <dbReference type="ARBA" id="ARBA00022603"/>
    </source>
</evidence>
<protein>
    <recommendedName>
        <fullName evidence="4">Methyltransferase</fullName>
        <ecNumber evidence="4">2.1.1.-</ecNumber>
    </recommendedName>
</protein>
<dbReference type="PIRSF" id="PIRSF036758">
    <property type="entry name" value="Aden_M_ParB"/>
    <property type="match status" value="1"/>
</dbReference>
<dbReference type="GO" id="GO:0003677">
    <property type="term" value="F:DNA binding"/>
    <property type="evidence" value="ECO:0007669"/>
    <property type="project" value="InterPro"/>
</dbReference>
<dbReference type="Pfam" id="PF01555">
    <property type="entry name" value="N6_N4_Mtase"/>
    <property type="match status" value="1"/>
</dbReference>
<feature type="region of interest" description="Disordered" evidence="5">
    <location>
        <begin position="148"/>
        <end position="169"/>
    </location>
</feature>
<dbReference type="eggNOG" id="COG0863">
    <property type="taxonomic scope" value="Bacteria"/>
</dbReference>
<name>G2KNQ2_MICAA</name>
<evidence type="ECO:0000313" key="8">
    <source>
        <dbReference type="Proteomes" id="UP000009286"/>
    </source>
</evidence>
<dbReference type="InterPro" id="IPR002052">
    <property type="entry name" value="DNA_methylase_N6_adenine_CS"/>
</dbReference>
<dbReference type="CDD" id="cd16403">
    <property type="entry name" value="ParB_N_like_MT"/>
    <property type="match status" value="1"/>
</dbReference>
<dbReference type="InterPro" id="IPR002941">
    <property type="entry name" value="DNA_methylase_N4/N6"/>
</dbReference>
<dbReference type="GO" id="GO:0005694">
    <property type="term" value="C:chromosome"/>
    <property type="evidence" value="ECO:0007669"/>
    <property type="project" value="TreeGrafter"/>
</dbReference>
<evidence type="ECO:0000256" key="4">
    <source>
        <dbReference type="RuleBase" id="RU362026"/>
    </source>
</evidence>
<dbReference type="InterPro" id="IPR001091">
    <property type="entry name" value="RM_Methyltransferase"/>
</dbReference>
<dbReference type="AlphaFoldDB" id="G2KNQ2"/>
<gene>
    <name evidence="7" type="ordered locus">MICA_1989</name>
</gene>
<dbReference type="GO" id="GO:0008170">
    <property type="term" value="F:N-methyltransferase activity"/>
    <property type="evidence" value="ECO:0007669"/>
    <property type="project" value="InterPro"/>
</dbReference>
<dbReference type="eggNOG" id="COG2189">
    <property type="taxonomic scope" value="Bacteria"/>
</dbReference>
<dbReference type="SMART" id="SM00470">
    <property type="entry name" value="ParB"/>
    <property type="match status" value="1"/>
</dbReference>
<dbReference type="InterPro" id="IPR029063">
    <property type="entry name" value="SAM-dependent_MTases_sf"/>
</dbReference>
<dbReference type="Proteomes" id="UP000009286">
    <property type="component" value="Chromosome"/>
</dbReference>
<proteinExistence type="inferred from homology"/>
<dbReference type="PRINTS" id="PR00508">
    <property type="entry name" value="S21N4MTFRASE"/>
</dbReference>
<accession>G2KNQ2</accession>
<dbReference type="GO" id="GO:0007059">
    <property type="term" value="P:chromosome segregation"/>
    <property type="evidence" value="ECO:0007669"/>
    <property type="project" value="TreeGrafter"/>
</dbReference>
<dbReference type="STRING" id="856793.MICA_1989"/>
<dbReference type="Gene3D" id="3.90.1530.10">
    <property type="entry name" value="Conserved hypothetical protein from pyrococcus furiosus pfu- 392566-001, ParB domain"/>
    <property type="match status" value="1"/>
</dbReference>
<dbReference type="EMBL" id="CP002382">
    <property type="protein sequence ID" value="AEP10297.1"/>
    <property type="molecule type" value="Genomic_DNA"/>
</dbReference>
<evidence type="ECO:0000313" key="7">
    <source>
        <dbReference type="EMBL" id="AEP10297.1"/>
    </source>
</evidence>
<evidence type="ECO:0000256" key="1">
    <source>
        <dbReference type="ARBA" id="ARBA00006594"/>
    </source>
</evidence>
<feature type="domain" description="ParB-like N-terminal" evidence="6">
    <location>
        <begin position="18"/>
        <end position="104"/>
    </location>
</feature>
<dbReference type="PANTHER" id="PTHR33375">
    <property type="entry name" value="CHROMOSOME-PARTITIONING PROTEIN PARB-RELATED"/>
    <property type="match status" value="1"/>
</dbReference>
<dbReference type="PANTHER" id="PTHR33375:SF1">
    <property type="entry name" value="CHROMOSOME-PARTITIONING PROTEIN PARB-RELATED"/>
    <property type="match status" value="1"/>
</dbReference>
<dbReference type="InterPro" id="IPR015840">
    <property type="entry name" value="DNA_MeTrfase_ParB"/>
</dbReference>
<dbReference type="SUPFAM" id="SSF53335">
    <property type="entry name" value="S-adenosyl-L-methionine-dependent methyltransferases"/>
    <property type="match status" value="1"/>
</dbReference>
<dbReference type="OrthoDB" id="7806498at2"/>
<comment type="similarity">
    <text evidence="1 4">Belongs to the N(4)/N(6)-methyltransferase family.</text>
</comment>
<evidence type="ECO:0000256" key="5">
    <source>
        <dbReference type="SAM" id="MobiDB-lite"/>
    </source>
</evidence>
<dbReference type="SUPFAM" id="SSF110849">
    <property type="entry name" value="ParB/Sulfiredoxin"/>
    <property type="match status" value="1"/>
</dbReference>
<dbReference type="GO" id="GO:0032259">
    <property type="term" value="P:methylation"/>
    <property type="evidence" value="ECO:0007669"/>
    <property type="project" value="UniProtKB-KW"/>
</dbReference>
<dbReference type="Pfam" id="PF02195">
    <property type="entry name" value="ParB_N"/>
    <property type="match status" value="1"/>
</dbReference>
<evidence type="ECO:0000256" key="3">
    <source>
        <dbReference type="ARBA" id="ARBA00022679"/>
    </source>
</evidence>
<keyword evidence="3" id="KW-0808">Transferase</keyword>
<dbReference type="PROSITE" id="PS00092">
    <property type="entry name" value="N6_MTASE"/>
    <property type="match status" value="1"/>
</dbReference>
<dbReference type="RefSeq" id="WP_014103520.1">
    <property type="nucleotide sequence ID" value="NC_016026.1"/>
</dbReference>
<dbReference type="InterPro" id="IPR050336">
    <property type="entry name" value="Chromosome_partition/occlusion"/>
</dbReference>
<dbReference type="KEGG" id="mai:MICA_1989"/>
<dbReference type="EC" id="2.1.1.-" evidence="4"/>
<evidence type="ECO:0000259" key="6">
    <source>
        <dbReference type="SMART" id="SM00470"/>
    </source>
</evidence>
<dbReference type="HOGENOM" id="CLU_024927_0_0_5"/>
<dbReference type="REBASE" id="40596">
    <property type="entry name" value="M.Mae13ORF1989P"/>
</dbReference>
<dbReference type="InterPro" id="IPR003115">
    <property type="entry name" value="ParB_N"/>
</dbReference>
<reference evidence="7 8" key="1">
    <citation type="journal article" date="2011" name="BMC Genomics">
        <title>Genomic insights into an obligate epibiotic bacterial predator: Micavibrio aeruginosavorus ARL-13.</title>
        <authorList>
            <person name="Wang Z."/>
            <person name="Kadouri D."/>
            <person name="Wu M."/>
        </authorList>
    </citation>
    <scope>NUCLEOTIDE SEQUENCE [LARGE SCALE GENOMIC DNA]</scope>
    <source>
        <strain evidence="7 8">ARL-13</strain>
    </source>
</reference>
<sequence length="443" mass="49434">MTKSTLKSLNESTHLQVSYLPISTIKPYAKNPRTHSQKQIKQIVESIRTFGFTNPLLLDDDCSLIAGHGRLEAAKILGLERVPTICLSHMSEAQRRAYIIADNKLAENAGWDKDLLALEFSYLSSLDLDFDLTITGFETPEIDLFLESSSEEKPTDDFTEDVPKKPSSKPGDIWLLGKHKIICGDATDPETYIALMGNKKADLVFTDPPYNVPVAGHVCGAGAIQHDDFVMASGEMSASQFTEFLEKTFRNLVSFSSDGSIHYVCMDWRHMEEILKAGKIFTELKNLCIWNKTNGGMGSLYRSKHELVFVFKNGKKPHVNNIMLGEHGRYRTNVWDYAGVNTFSENRMEDLADHPTVKPIQMVADAIQDCSHRNGIVLDCFGGSGTTLLAAEQTGRHACLIEMDPRYVDVTIKRYEKMTGKKAIHQITGQAFSATLKNGGRDE</sequence>
<dbReference type="InterPro" id="IPR036086">
    <property type="entry name" value="ParB/Sulfiredoxin_sf"/>
</dbReference>
<dbReference type="Gene3D" id="3.40.50.150">
    <property type="entry name" value="Vaccinia Virus protein VP39"/>
    <property type="match status" value="1"/>
</dbReference>
<keyword evidence="2 7" id="KW-0489">Methyltransferase</keyword>
<feature type="compositionally biased region" description="Basic and acidic residues" evidence="5">
    <location>
        <begin position="150"/>
        <end position="164"/>
    </location>
</feature>